<feature type="compositionally biased region" description="Pro residues" evidence="4">
    <location>
        <begin position="290"/>
        <end position="300"/>
    </location>
</feature>
<keyword evidence="10" id="KW-1185">Reference proteome</keyword>
<accession>A0ABV2GEI5</accession>
<feature type="region of interest" description="Disordered" evidence="4">
    <location>
        <begin position="147"/>
        <end position="353"/>
    </location>
</feature>
<feature type="compositionally biased region" description="Basic and acidic residues" evidence="4">
    <location>
        <begin position="250"/>
        <end position="283"/>
    </location>
</feature>
<evidence type="ECO:0000313" key="10">
    <source>
        <dbReference type="Proteomes" id="UP001549099"/>
    </source>
</evidence>
<feature type="domain" description="CNA-B" evidence="7">
    <location>
        <begin position="668"/>
        <end position="751"/>
    </location>
</feature>
<feature type="compositionally biased region" description="Basic and acidic residues" evidence="4">
    <location>
        <begin position="317"/>
        <end position="326"/>
    </location>
</feature>
<comment type="caution">
    <text evidence="9">The sequence shown here is derived from an EMBL/GenBank/DDBJ whole genome shotgun (WGS) entry which is preliminary data.</text>
</comment>
<sequence>MPKLRGLSALFCALLILQLAVPIFAGASPGGGTADNSGRTIITKLSQTPETITWRVTINAAGAGHEGLSAAITFGPGLAHGSVSGGEGVEIAKTPAGWDVQIPPGDTPVKLDATAAVTDPDQNRLTLQATATFPDGVFKASTETAALKPAVEEEVPPAVEPEGDAPAESTPEEPAVSPEEPVVSDEAATKPSEQTTPEKPADPPAGQLPEMQGESPVGQTPEKPGESGPKPDVPTAGPAKPEAELPAPDHPLKDPVPPEKEPAPAIPKPERPLADPIPPEKESAPAILEPEPPLADPIPPENQISPGELIPPGDPDVSEKSDRPTADEELTVIEEPPEASQSPAPELLATGEYMPEPGGMIVPTELDGVSTNTHTRPLLLWVKDGIVHAAVKSTHALEYMELKGVRNTGADVYPARATIKVEYKVYDPQEGLKGNTGDAHWTVFKFNASALSFEDGVDIPFFIKGIGGGHDVRGGLVLTIPQKDITGNKVWVGGTERPAIELQLKAQAAGEPMRTLGTATVTGPAWSHTWMKVPRYSPVGKLYVFSVDEKTVPPNYTKTTDKLTVTNTYAPEQRTIRVEKRWIGPATDSVTIQLLADAKNTGKTLVLNASNEWTGSFQVNQFDDKTGNPINYTIKEVAVPGYSTTIAGTMDTGFIVTNANTATTEVHVAKQWVGPVAGPVTVALLANGQPTGKTVTLNETGNWKGVFNGLPIHDPVTGQPVAYSIVETQIPAGYEATYFTEENGELIVTNTAQTASITVLKVDETDKPLAGAVFELRDREGDVVGTLTTGEDGTIVFNDLPLGDYTLTETKAPAGYRLSAEPIEITLNVDTRNVFQKVVNSKLGWVLPDTGGLGTGLFYGGGALLMAAGLLLFRKREN</sequence>
<evidence type="ECO:0000256" key="5">
    <source>
        <dbReference type="SAM" id="Phobius"/>
    </source>
</evidence>
<comment type="similarity">
    <text evidence="1">Belongs to the serine-aspartate repeat-containing protein (SDr) family.</text>
</comment>
<evidence type="ECO:0000259" key="7">
    <source>
        <dbReference type="Pfam" id="PF05738"/>
    </source>
</evidence>
<dbReference type="SUPFAM" id="SSF49478">
    <property type="entry name" value="Cna protein B-type domain"/>
    <property type="match status" value="4"/>
</dbReference>
<feature type="compositionally biased region" description="Low complexity" evidence="4">
    <location>
        <begin position="164"/>
        <end position="181"/>
    </location>
</feature>
<feature type="transmembrane region" description="Helical" evidence="5">
    <location>
        <begin position="856"/>
        <end position="873"/>
    </location>
</feature>
<protein>
    <submittedName>
        <fullName evidence="9">LPXTG-motif cell wall-anchored protein</fullName>
    </submittedName>
</protein>
<feature type="chain" id="PRO_5045571199" evidence="6">
    <location>
        <begin position="28"/>
        <end position="878"/>
    </location>
</feature>
<evidence type="ECO:0000256" key="4">
    <source>
        <dbReference type="SAM" id="MobiDB-lite"/>
    </source>
</evidence>
<proteinExistence type="inferred from homology"/>
<evidence type="ECO:0000313" key="9">
    <source>
        <dbReference type="EMBL" id="MET3576695.1"/>
    </source>
</evidence>
<evidence type="ECO:0000256" key="2">
    <source>
        <dbReference type="ARBA" id="ARBA00022525"/>
    </source>
</evidence>
<feature type="domain" description="CNA-B" evidence="7">
    <location>
        <begin position="485"/>
        <end position="568"/>
    </location>
</feature>
<dbReference type="NCBIfam" id="TIGR01167">
    <property type="entry name" value="LPXTG_anchor"/>
    <property type="match status" value="1"/>
</dbReference>
<evidence type="ECO:0000256" key="1">
    <source>
        <dbReference type="ARBA" id="ARBA00007257"/>
    </source>
</evidence>
<organism evidence="9 10">
    <name type="scientific">Bhargavaea ullalensis</name>
    <dbReference type="NCBI Taxonomy" id="1265685"/>
    <lineage>
        <taxon>Bacteria</taxon>
        <taxon>Bacillati</taxon>
        <taxon>Bacillota</taxon>
        <taxon>Bacilli</taxon>
        <taxon>Bacillales</taxon>
        <taxon>Caryophanaceae</taxon>
        <taxon>Bhargavaea</taxon>
    </lineage>
</organism>
<dbReference type="EMBL" id="JBEPLW010000030">
    <property type="protein sequence ID" value="MET3576695.1"/>
    <property type="molecule type" value="Genomic_DNA"/>
</dbReference>
<keyword evidence="5" id="KW-1133">Transmembrane helix</keyword>
<reference evidence="9 10" key="1">
    <citation type="submission" date="2024-06" db="EMBL/GenBank/DDBJ databases">
        <title>Genomic Encyclopedia of Type Strains, Phase IV (KMG-IV): sequencing the most valuable type-strain genomes for metagenomic binning, comparative biology and taxonomic classification.</title>
        <authorList>
            <person name="Goeker M."/>
        </authorList>
    </citation>
    <scope>NUCLEOTIDE SEQUENCE [LARGE SCALE GENOMIC DNA]</scope>
    <source>
        <strain evidence="9 10">DSM 26128</strain>
    </source>
</reference>
<name>A0ABV2GEI5_9BACL</name>
<feature type="signal peptide" evidence="6">
    <location>
        <begin position="1"/>
        <end position="27"/>
    </location>
</feature>
<dbReference type="Pfam" id="PF17802">
    <property type="entry name" value="SpaA"/>
    <property type="match status" value="1"/>
</dbReference>
<dbReference type="CDD" id="cd00222">
    <property type="entry name" value="CollagenBindB"/>
    <property type="match status" value="3"/>
</dbReference>
<evidence type="ECO:0000256" key="6">
    <source>
        <dbReference type="SAM" id="SignalP"/>
    </source>
</evidence>
<dbReference type="Pfam" id="PF05738">
    <property type="entry name" value="Cna_B"/>
    <property type="match status" value="3"/>
</dbReference>
<dbReference type="PANTHER" id="PTHR36108">
    <property type="entry name" value="COLOSSIN-B-RELATED"/>
    <property type="match status" value="1"/>
</dbReference>
<feature type="domain" description="CNA-B" evidence="7">
    <location>
        <begin position="577"/>
        <end position="658"/>
    </location>
</feature>
<dbReference type="Proteomes" id="UP001549099">
    <property type="component" value="Unassembled WGS sequence"/>
</dbReference>
<keyword evidence="3 6" id="KW-0732">Signal</keyword>
<dbReference type="InterPro" id="IPR013783">
    <property type="entry name" value="Ig-like_fold"/>
</dbReference>
<gene>
    <name evidence="9" type="ORF">ABID49_002624</name>
</gene>
<evidence type="ECO:0000256" key="3">
    <source>
        <dbReference type="ARBA" id="ARBA00022729"/>
    </source>
</evidence>
<feature type="compositionally biased region" description="Acidic residues" evidence="4">
    <location>
        <begin position="327"/>
        <end position="337"/>
    </location>
</feature>
<keyword evidence="2" id="KW-0964">Secreted</keyword>
<dbReference type="RefSeq" id="WP_354198964.1">
    <property type="nucleotide sequence ID" value="NZ_JBEPLW010000030.1"/>
</dbReference>
<dbReference type="Gene3D" id="2.60.40.10">
    <property type="entry name" value="Immunoglobulins"/>
    <property type="match status" value="1"/>
</dbReference>
<evidence type="ECO:0000259" key="8">
    <source>
        <dbReference type="Pfam" id="PF17802"/>
    </source>
</evidence>
<dbReference type="InterPro" id="IPR041033">
    <property type="entry name" value="SpaA_PFL_dom_1"/>
</dbReference>
<feature type="domain" description="SpaA-like prealbumin fold" evidence="8">
    <location>
        <begin position="756"/>
        <end position="837"/>
    </location>
</feature>
<keyword evidence="5" id="KW-0812">Transmembrane</keyword>
<keyword evidence="5" id="KW-0472">Membrane</keyword>
<dbReference type="Gene3D" id="2.60.40.1140">
    <property type="entry name" value="Collagen-binding surface protein Cna, B-type domain"/>
    <property type="match status" value="3"/>
</dbReference>
<dbReference type="InterPro" id="IPR008454">
    <property type="entry name" value="Collagen-bd_Cna-like_B-typ_dom"/>
</dbReference>
<dbReference type="PANTHER" id="PTHR36108:SF13">
    <property type="entry name" value="COLOSSIN-B-RELATED"/>
    <property type="match status" value="1"/>
</dbReference>